<reference evidence="2 3" key="1">
    <citation type="submission" date="2016-03" db="EMBL/GenBank/DDBJ databases">
        <title>Genome sequence of Nesiotobacter sp. nov., a moderately halophilic alphaproteobacterium isolated from the Yellow Sea, China.</title>
        <authorList>
            <person name="Zhang G."/>
            <person name="Zhang R."/>
        </authorList>
    </citation>
    <scope>NUCLEOTIDE SEQUENCE [LARGE SCALE GENOMIC DNA]</scope>
    <source>
        <strain evidence="2 3">WB1-6</strain>
    </source>
</reference>
<dbReference type="AlphaFoldDB" id="A0A1U7JIV3"/>
<feature type="transmembrane region" description="Helical" evidence="1">
    <location>
        <begin position="61"/>
        <end position="80"/>
    </location>
</feature>
<evidence type="ECO:0000313" key="2">
    <source>
        <dbReference type="EMBL" id="OKL44680.1"/>
    </source>
</evidence>
<evidence type="ECO:0000256" key="1">
    <source>
        <dbReference type="SAM" id="Phobius"/>
    </source>
</evidence>
<proteinExistence type="predicted"/>
<organism evidence="2 3">
    <name type="scientific">Pseudovibrio exalbescens</name>
    <dbReference type="NCBI Taxonomy" id="197461"/>
    <lineage>
        <taxon>Bacteria</taxon>
        <taxon>Pseudomonadati</taxon>
        <taxon>Pseudomonadota</taxon>
        <taxon>Alphaproteobacteria</taxon>
        <taxon>Hyphomicrobiales</taxon>
        <taxon>Stappiaceae</taxon>
        <taxon>Pseudovibrio</taxon>
    </lineage>
</organism>
<keyword evidence="3" id="KW-1185">Reference proteome</keyword>
<dbReference type="Proteomes" id="UP000185783">
    <property type="component" value="Unassembled WGS sequence"/>
</dbReference>
<keyword evidence="1" id="KW-1133">Transmembrane helix</keyword>
<accession>A0A1U7JIV3</accession>
<dbReference type="OrthoDB" id="7679120at2"/>
<name>A0A1U7JIV3_9HYPH</name>
<keyword evidence="1" id="KW-0472">Membrane</keyword>
<keyword evidence="1" id="KW-0812">Transmembrane</keyword>
<dbReference type="STRING" id="197461.A3843_07540"/>
<comment type="caution">
    <text evidence="2">The sequence shown here is derived from an EMBL/GenBank/DDBJ whole genome shotgun (WGS) entry which is preliminary data.</text>
</comment>
<dbReference type="EMBL" id="LVVZ01000014">
    <property type="protein sequence ID" value="OKL44680.1"/>
    <property type="molecule type" value="Genomic_DNA"/>
</dbReference>
<gene>
    <name evidence="2" type="ORF">A3843_07540</name>
</gene>
<protein>
    <submittedName>
        <fullName evidence="2">Uncharacterized protein</fullName>
    </submittedName>
</protein>
<evidence type="ECO:0000313" key="3">
    <source>
        <dbReference type="Proteomes" id="UP000185783"/>
    </source>
</evidence>
<sequence>MAIALVSFVVDCTRSIAASAWVITPMGQVWFDISPGTLNAAQAGVQRHISPFLWDPILQGLLQYPAWVIFTPLGLLLIWYGDRRRKLRASLL</sequence>